<dbReference type="KEGG" id="pej:FYC62_16780"/>
<evidence type="ECO:0000259" key="7">
    <source>
        <dbReference type="Pfam" id="PF16355"/>
    </source>
</evidence>
<evidence type="ECO:0000256" key="4">
    <source>
        <dbReference type="SAM" id="SignalP"/>
    </source>
</evidence>
<evidence type="ECO:0000259" key="6">
    <source>
        <dbReference type="Pfam" id="PF02837"/>
    </source>
</evidence>
<dbReference type="InterPro" id="IPR013783">
    <property type="entry name" value="Ig-like_fold"/>
</dbReference>
<reference evidence="9 10" key="1">
    <citation type="submission" date="2019-08" db="EMBL/GenBank/DDBJ databases">
        <title>Pedobacter sp. nov., isolated from Han river, South Korea.</title>
        <authorList>
            <person name="Lee D.-H."/>
            <person name="Kim Y.-S."/>
            <person name="Hwang E.-M."/>
            <person name="Le Tran T.C."/>
            <person name="Cha C.-J."/>
        </authorList>
    </citation>
    <scope>NUCLEOTIDE SEQUENCE [LARGE SCALE GENOMIC DNA]</scope>
    <source>
        <strain evidence="9 10">CJ43</strain>
    </source>
</reference>
<sequence length="994" mass="112102">MRKYRYRYFSLFLGFTFLSVFCTSIQAQTQERAKYNFNAAWKLFVGDVAEAQSPDFNDKDWKAVTLPSAWNEDAAFKLPIHEHPTGIVWYRKHFVIPASAKGNKVFLEFEGIRQAGDFYVNGKHIGFHENGITAFGFDISDVIKPGEENIIAVRIDNAWDYRERATKTKYQWSDKNFNANYGGITKNVWLHVTSKLYQTLPLFSSLQTTGPYIYGQNFNIAKKRMTLVAQTEVKNEYQEDKIFDYEVEVKDIEGKIIKLIHGGKVAIKAGETKEIKAQAALTDVNFWSWGYGYLYTINTKLKINGQLIDEVATKTGFRKVEYQNGMVYLNDRVLMMKGYAQRTSNEWPALGLSVAPWLSDYSNGLMVESNANLVRWMHIAPWKQDIESCDRVGLIQAMPAGDAEADVQGVRWQQRVQVMQDAIIYNRNAPSIFFYESGNDGISEAHMLEMKALKEKYDPHGGRAIGSREMLDSKVAEYGGEMLYINKSADIPLWATEYSRDEGLRKYWDEFSPPFHKDGDGPLYKNMPAREYNRNQDSHAIENVIRWFDYWRERPGTGKRVSSGGVNIIFSDSNTHFRGEENYRRSGEVDALRIAKDGFYAHQVMWDGWVDVENHRVHIIGHWNYQKGTVKNIYVIASGEKTELFINGKSKGYGERSHNFLFTFKNIAWEPGVIKAISYDAAGKILAQKEIKTAGEPYALRLSKMMNPVGFKADGADLVLAEVEVIDQAGNRCPTALNMINFSLEGEAEWRGGLAQGADNYILAKNLPVECGVNRVLIRSTTNAGKIMLTAKAAGLQSALLEFSSIPVKVEGGLSKEMPADGLKPLLKRGPTPLSPSYQVSGKTLEIKSIKAGANQDVSFASIDDNELSDWSNDGNLATAWITYTFKEASVVNELNLKLNNFRTRIYPLQIKVDDQVVFEGNTQKSLGYFKAICKPVKGKTLTIRLMRENSGKDDSQIAAEMGGKKLDDGIARNDANAKGKLSIIEVEIIQIVK</sequence>
<keyword evidence="4" id="KW-0732">Signal</keyword>
<keyword evidence="2 9" id="KW-0378">Hydrolase</keyword>
<dbReference type="Gene3D" id="2.60.40.10">
    <property type="entry name" value="Immunoglobulins"/>
    <property type="match status" value="3"/>
</dbReference>
<feature type="domain" description="Glycoside hydrolase family 2 immunoglobulin-like beta-sandwich" evidence="5">
    <location>
        <begin position="221"/>
        <end position="318"/>
    </location>
</feature>
<dbReference type="Proteomes" id="UP000323653">
    <property type="component" value="Chromosome"/>
</dbReference>
<dbReference type="InterPro" id="IPR036156">
    <property type="entry name" value="Beta-gal/glucu_dom_sf"/>
</dbReference>
<protein>
    <submittedName>
        <fullName evidence="9">Glycoside hydrolase family 2 protein</fullName>
    </submittedName>
</protein>
<dbReference type="AlphaFoldDB" id="A0A5C0VLZ1"/>
<dbReference type="SUPFAM" id="SSF49785">
    <property type="entry name" value="Galactose-binding domain-like"/>
    <property type="match status" value="1"/>
</dbReference>
<feature type="domain" description="Glycosyl hydrolases family 2 sugar binding" evidence="6">
    <location>
        <begin position="79"/>
        <end position="190"/>
    </location>
</feature>
<comment type="similarity">
    <text evidence="1">Belongs to the glycosyl hydrolase 2 family.</text>
</comment>
<dbReference type="EMBL" id="CP043329">
    <property type="protein sequence ID" value="QEK53149.1"/>
    <property type="molecule type" value="Genomic_DNA"/>
</dbReference>
<dbReference type="Gene3D" id="3.20.20.80">
    <property type="entry name" value="Glycosidases"/>
    <property type="match status" value="1"/>
</dbReference>
<dbReference type="InterPro" id="IPR006102">
    <property type="entry name" value="Ig-like_GH2"/>
</dbReference>
<dbReference type="InterPro" id="IPR017853">
    <property type="entry name" value="GH"/>
</dbReference>
<dbReference type="SUPFAM" id="SSF51445">
    <property type="entry name" value="(Trans)glycosidases"/>
    <property type="match status" value="1"/>
</dbReference>
<feature type="domain" description="DUF4982" evidence="7">
    <location>
        <begin position="628"/>
        <end position="686"/>
    </location>
</feature>
<dbReference type="Pfam" id="PF16355">
    <property type="entry name" value="DUF4982"/>
    <property type="match status" value="1"/>
</dbReference>
<dbReference type="Pfam" id="PF18565">
    <property type="entry name" value="Glyco_hydro2_C5"/>
    <property type="match status" value="1"/>
</dbReference>
<evidence type="ECO:0000259" key="8">
    <source>
        <dbReference type="Pfam" id="PF18565"/>
    </source>
</evidence>
<dbReference type="SUPFAM" id="SSF49303">
    <property type="entry name" value="beta-Galactosidase/glucuronidase domain"/>
    <property type="match status" value="1"/>
</dbReference>
<organism evidence="9 10">
    <name type="scientific">Pedobacter aquae</name>
    <dbReference type="NCBI Taxonomy" id="2605747"/>
    <lineage>
        <taxon>Bacteria</taxon>
        <taxon>Pseudomonadati</taxon>
        <taxon>Bacteroidota</taxon>
        <taxon>Sphingobacteriia</taxon>
        <taxon>Sphingobacteriales</taxon>
        <taxon>Sphingobacteriaceae</taxon>
        <taxon>Pedobacter</taxon>
    </lineage>
</organism>
<dbReference type="InterPro" id="IPR032311">
    <property type="entry name" value="DUF4982"/>
</dbReference>
<dbReference type="RefSeq" id="WP_149075775.1">
    <property type="nucleotide sequence ID" value="NZ_CP043329.1"/>
</dbReference>
<feature type="chain" id="PRO_5022824264" evidence="4">
    <location>
        <begin position="28"/>
        <end position="994"/>
    </location>
</feature>
<dbReference type="PANTHER" id="PTHR42732:SF1">
    <property type="entry name" value="BETA-MANNOSIDASE"/>
    <property type="match status" value="1"/>
</dbReference>
<evidence type="ECO:0000256" key="2">
    <source>
        <dbReference type="ARBA" id="ARBA00022801"/>
    </source>
</evidence>
<feature type="signal peptide" evidence="4">
    <location>
        <begin position="1"/>
        <end position="27"/>
    </location>
</feature>
<dbReference type="InterPro" id="IPR006104">
    <property type="entry name" value="Glyco_hydro_2_N"/>
</dbReference>
<proteinExistence type="inferred from homology"/>
<name>A0A5C0VLZ1_9SPHI</name>
<evidence type="ECO:0000313" key="9">
    <source>
        <dbReference type="EMBL" id="QEK53149.1"/>
    </source>
</evidence>
<dbReference type="Pfam" id="PF02837">
    <property type="entry name" value="Glyco_hydro_2_N"/>
    <property type="match status" value="1"/>
</dbReference>
<dbReference type="GO" id="GO:0004553">
    <property type="term" value="F:hydrolase activity, hydrolyzing O-glycosyl compounds"/>
    <property type="evidence" value="ECO:0007669"/>
    <property type="project" value="InterPro"/>
</dbReference>
<dbReference type="Gene3D" id="2.60.120.260">
    <property type="entry name" value="Galactose-binding domain-like"/>
    <property type="match status" value="1"/>
</dbReference>
<evidence type="ECO:0000313" key="10">
    <source>
        <dbReference type="Proteomes" id="UP000323653"/>
    </source>
</evidence>
<evidence type="ECO:0000259" key="5">
    <source>
        <dbReference type="Pfam" id="PF00703"/>
    </source>
</evidence>
<evidence type="ECO:0000256" key="3">
    <source>
        <dbReference type="ARBA" id="ARBA00023295"/>
    </source>
</evidence>
<keyword evidence="3" id="KW-0326">Glycosidase</keyword>
<accession>A0A5C0VLZ1</accession>
<dbReference type="GO" id="GO:0005975">
    <property type="term" value="P:carbohydrate metabolic process"/>
    <property type="evidence" value="ECO:0007669"/>
    <property type="project" value="InterPro"/>
</dbReference>
<keyword evidence="10" id="KW-1185">Reference proteome</keyword>
<evidence type="ECO:0000256" key="1">
    <source>
        <dbReference type="ARBA" id="ARBA00007401"/>
    </source>
</evidence>
<dbReference type="PANTHER" id="PTHR42732">
    <property type="entry name" value="BETA-GALACTOSIDASE"/>
    <property type="match status" value="1"/>
</dbReference>
<dbReference type="Pfam" id="PF00703">
    <property type="entry name" value="Glyco_hydro_2"/>
    <property type="match status" value="1"/>
</dbReference>
<dbReference type="InterPro" id="IPR008979">
    <property type="entry name" value="Galactose-bd-like_sf"/>
</dbReference>
<gene>
    <name evidence="9" type="ORF">FYC62_16780</name>
</gene>
<dbReference type="InterPro" id="IPR040605">
    <property type="entry name" value="Glyco_hydro2_dom5"/>
</dbReference>
<feature type="domain" description="Glycoside hydrolase family 2" evidence="8">
    <location>
        <begin position="711"/>
        <end position="799"/>
    </location>
</feature>
<dbReference type="InterPro" id="IPR051913">
    <property type="entry name" value="GH2_Domain-Containing"/>
</dbReference>